<dbReference type="SUPFAM" id="SSF46785">
    <property type="entry name" value="Winged helix' DNA-binding domain"/>
    <property type="match status" value="1"/>
</dbReference>
<dbReference type="InterPro" id="IPR014757">
    <property type="entry name" value="Tscrpt_reg_IclR_C"/>
</dbReference>
<evidence type="ECO:0000259" key="5">
    <source>
        <dbReference type="PROSITE" id="PS51078"/>
    </source>
</evidence>
<dbReference type="SMART" id="SM00346">
    <property type="entry name" value="HTH_ICLR"/>
    <property type="match status" value="1"/>
</dbReference>
<feature type="domain" description="IclR-ED" evidence="5">
    <location>
        <begin position="64"/>
        <end position="245"/>
    </location>
</feature>
<evidence type="ECO:0000256" key="1">
    <source>
        <dbReference type="ARBA" id="ARBA00023015"/>
    </source>
</evidence>
<protein>
    <submittedName>
        <fullName evidence="6">IclR family transcriptional regulator</fullName>
    </submittedName>
</protein>
<dbReference type="InterPro" id="IPR036390">
    <property type="entry name" value="WH_DNA-bd_sf"/>
</dbReference>
<dbReference type="GeneID" id="68872642"/>
<dbReference type="GO" id="GO:0003677">
    <property type="term" value="F:DNA binding"/>
    <property type="evidence" value="ECO:0007669"/>
    <property type="project" value="UniProtKB-KW"/>
</dbReference>
<dbReference type="AlphaFoldDB" id="A0A073J031"/>
<keyword evidence="3" id="KW-0804">Transcription</keyword>
<dbReference type="InterPro" id="IPR005471">
    <property type="entry name" value="Tscrpt_reg_IclR_N"/>
</dbReference>
<sequence length="269" mass="28989">MSSVSKALELMTFFSGARPEIGLSEMRRLAGRDKATTYRHLQALQVFGLIEQNPETKNYRLGPALLQLAQLREQTVPRKAAARTAIQRLAEVTGETTHVSVMSGNTLYALDSCESEKHSTRAIIDIAIFPLHATASGLCALAFGTADLLEMAQADLKPFTASTPLTQDALASAVADVRRSGFGKSLGTFEADIHSLSAPLFDQDGHFAGAVSVASVATRFDPALERTIMQGLVAASRDITKNWGGRVPQNIEHKWEATLGGHTEMEHAT</sequence>
<name>A0A073J031_9RHOB</name>
<keyword evidence="7" id="KW-1185">Reference proteome</keyword>
<dbReference type="OrthoDB" id="6811967at2"/>
<dbReference type="Gene3D" id="3.30.450.40">
    <property type="match status" value="1"/>
</dbReference>
<dbReference type="GO" id="GO:0045892">
    <property type="term" value="P:negative regulation of DNA-templated transcription"/>
    <property type="evidence" value="ECO:0007669"/>
    <property type="project" value="TreeGrafter"/>
</dbReference>
<comment type="caution">
    <text evidence="6">The sequence shown here is derived from an EMBL/GenBank/DDBJ whole genome shotgun (WGS) entry which is preliminary data.</text>
</comment>
<dbReference type="Pfam" id="PF09339">
    <property type="entry name" value="HTH_IclR"/>
    <property type="match status" value="1"/>
</dbReference>
<dbReference type="InterPro" id="IPR036388">
    <property type="entry name" value="WH-like_DNA-bd_sf"/>
</dbReference>
<dbReference type="Pfam" id="PF01614">
    <property type="entry name" value="IclR_C"/>
    <property type="match status" value="1"/>
</dbReference>
<feature type="domain" description="HTH iclR-type" evidence="4">
    <location>
        <begin position="1"/>
        <end position="63"/>
    </location>
</feature>
<accession>A0A073J031</accession>
<dbReference type="InterPro" id="IPR050707">
    <property type="entry name" value="HTH_MetabolicPath_Reg"/>
</dbReference>
<dbReference type="PROSITE" id="PS51078">
    <property type="entry name" value="ICLR_ED"/>
    <property type="match status" value="1"/>
</dbReference>
<organism evidence="6 7">
    <name type="scientific">Pseudosulfitobacter pseudonitzschiae</name>
    <dbReference type="NCBI Taxonomy" id="1402135"/>
    <lineage>
        <taxon>Bacteria</taxon>
        <taxon>Pseudomonadati</taxon>
        <taxon>Pseudomonadota</taxon>
        <taxon>Alphaproteobacteria</taxon>
        <taxon>Rhodobacterales</taxon>
        <taxon>Roseobacteraceae</taxon>
        <taxon>Pseudosulfitobacter</taxon>
    </lineage>
</organism>
<evidence type="ECO:0000313" key="6">
    <source>
        <dbReference type="EMBL" id="KEJ95225.1"/>
    </source>
</evidence>
<evidence type="ECO:0000259" key="4">
    <source>
        <dbReference type="PROSITE" id="PS51077"/>
    </source>
</evidence>
<dbReference type="GO" id="GO:0003700">
    <property type="term" value="F:DNA-binding transcription factor activity"/>
    <property type="evidence" value="ECO:0007669"/>
    <property type="project" value="TreeGrafter"/>
</dbReference>
<keyword evidence="1" id="KW-0805">Transcription regulation</keyword>
<dbReference type="Gene3D" id="1.10.10.10">
    <property type="entry name" value="Winged helix-like DNA-binding domain superfamily/Winged helix DNA-binding domain"/>
    <property type="match status" value="1"/>
</dbReference>
<dbReference type="SUPFAM" id="SSF55781">
    <property type="entry name" value="GAF domain-like"/>
    <property type="match status" value="1"/>
</dbReference>
<dbReference type="RefSeq" id="WP_037927288.1">
    <property type="nucleotide sequence ID" value="NZ_CP054606.1"/>
</dbReference>
<evidence type="ECO:0000256" key="2">
    <source>
        <dbReference type="ARBA" id="ARBA00023125"/>
    </source>
</evidence>
<dbReference type="PANTHER" id="PTHR30136">
    <property type="entry name" value="HELIX-TURN-HELIX TRANSCRIPTIONAL REGULATOR, ICLR FAMILY"/>
    <property type="match status" value="1"/>
</dbReference>
<keyword evidence="2" id="KW-0238">DNA-binding</keyword>
<reference evidence="6 7" key="1">
    <citation type="submission" date="2014-01" db="EMBL/GenBank/DDBJ databases">
        <title>Sulfitobacter sp. H3 (MCCC 1A00686) Genome Sequencing.</title>
        <authorList>
            <person name="Lai Q."/>
            <person name="Hong Z."/>
        </authorList>
    </citation>
    <scope>NUCLEOTIDE SEQUENCE [LARGE SCALE GENOMIC DNA]</scope>
    <source>
        <strain evidence="6 7">H3</strain>
    </source>
</reference>
<proteinExistence type="predicted"/>
<gene>
    <name evidence="6" type="ORF">SUH3_22125</name>
</gene>
<dbReference type="PROSITE" id="PS51077">
    <property type="entry name" value="HTH_ICLR"/>
    <property type="match status" value="1"/>
</dbReference>
<dbReference type="EMBL" id="JAMD01000007">
    <property type="protein sequence ID" value="KEJ95225.1"/>
    <property type="molecule type" value="Genomic_DNA"/>
</dbReference>
<dbReference type="Proteomes" id="UP000027746">
    <property type="component" value="Unassembled WGS sequence"/>
</dbReference>
<dbReference type="InterPro" id="IPR029016">
    <property type="entry name" value="GAF-like_dom_sf"/>
</dbReference>
<evidence type="ECO:0000313" key="7">
    <source>
        <dbReference type="Proteomes" id="UP000027746"/>
    </source>
</evidence>
<evidence type="ECO:0000256" key="3">
    <source>
        <dbReference type="ARBA" id="ARBA00023163"/>
    </source>
</evidence>
<dbReference type="PANTHER" id="PTHR30136:SF8">
    <property type="entry name" value="TRANSCRIPTIONAL REGULATORY PROTEIN"/>
    <property type="match status" value="1"/>
</dbReference>